<evidence type="ECO:0000313" key="2">
    <source>
        <dbReference type="Proteomes" id="UP001597440"/>
    </source>
</evidence>
<name>A0ABW5L1J7_9SPHI</name>
<proteinExistence type="predicted"/>
<comment type="caution">
    <text evidence="1">The sequence shown here is derived from an EMBL/GenBank/DDBJ whole genome shotgun (WGS) entry which is preliminary data.</text>
</comment>
<gene>
    <name evidence="1" type="ORF">ACFSQW_11715</name>
</gene>
<reference evidence="2" key="1">
    <citation type="journal article" date="2019" name="Int. J. Syst. Evol. Microbiol.">
        <title>The Global Catalogue of Microorganisms (GCM) 10K type strain sequencing project: providing services to taxonomists for standard genome sequencing and annotation.</title>
        <authorList>
            <consortium name="The Broad Institute Genomics Platform"/>
            <consortium name="The Broad Institute Genome Sequencing Center for Infectious Disease"/>
            <person name="Wu L."/>
            <person name="Ma J."/>
        </authorList>
    </citation>
    <scope>NUCLEOTIDE SEQUENCE [LARGE SCALE GENOMIC DNA]</scope>
    <source>
        <strain evidence="2">KCTC 52298</strain>
    </source>
</reference>
<protein>
    <submittedName>
        <fullName evidence="1">Uncharacterized protein</fullName>
    </submittedName>
</protein>
<dbReference type="EMBL" id="JBHULD010000014">
    <property type="protein sequence ID" value="MFD2555062.1"/>
    <property type="molecule type" value="Genomic_DNA"/>
</dbReference>
<keyword evidence="2" id="KW-1185">Reference proteome</keyword>
<accession>A0ABW5L1J7</accession>
<organism evidence="1 2">
    <name type="scientific">Sphingobacterium tabacisoli</name>
    <dbReference type="NCBI Taxonomy" id="2044855"/>
    <lineage>
        <taxon>Bacteria</taxon>
        <taxon>Pseudomonadati</taxon>
        <taxon>Bacteroidota</taxon>
        <taxon>Sphingobacteriia</taxon>
        <taxon>Sphingobacteriales</taxon>
        <taxon>Sphingobacteriaceae</taxon>
        <taxon>Sphingobacterium</taxon>
    </lineage>
</organism>
<dbReference type="RefSeq" id="WP_210353428.1">
    <property type="nucleotide sequence ID" value="NZ_JAEQMU010000001.1"/>
</dbReference>
<dbReference type="Proteomes" id="UP001597440">
    <property type="component" value="Unassembled WGS sequence"/>
</dbReference>
<evidence type="ECO:0000313" key="1">
    <source>
        <dbReference type="EMBL" id="MFD2555062.1"/>
    </source>
</evidence>
<sequence>MEKPPKLHRLPSQQVYHILQQVYQALPGLVERIAPQGWQDTTYHRHMMQDRWEIHQDFIQGLPKDEQPGCDTAYLDADDDNPFTLENYFCCTFPPMDNYPMETFYIIASHLMDITSGSVLLGTDTSKIFYIAEETVHEALVEVAYQHQEIDDMVRDMHACIFTAPPLQGIDAIYAYECLFAILHQMGYHLRYVDTDILYIAELQEIYEDIRYTEINSAAKTEKMQQIQSDIQYVINSNIPRSYRPDIDLFDLEAIVRLLNTYKVDLIVLSYLHIYDAFPRGYPCVASDYCGEDEQWD</sequence>